<dbReference type="Proteomes" id="UP000769617">
    <property type="component" value="Unassembled WGS sequence"/>
</dbReference>
<proteinExistence type="predicted"/>
<feature type="domain" description="Sulphur oxidation protein SoxZ" evidence="2">
    <location>
        <begin position="166"/>
        <end position="250"/>
    </location>
</feature>
<feature type="domain" description="Ig-like SoxY" evidence="3">
    <location>
        <begin position="36"/>
        <end position="142"/>
    </location>
</feature>
<evidence type="ECO:0000256" key="1">
    <source>
        <dbReference type="SAM" id="SignalP"/>
    </source>
</evidence>
<dbReference type="RefSeq" id="WP_219790438.1">
    <property type="nucleotide sequence ID" value="NZ_JAHYCA010000001.1"/>
</dbReference>
<comment type="caution">
    <text evidence="4">The sequence shown here is derived from an EMBL/GenBank/DDBJ whole genome shotgun (WGS) entry which is preliminary data.</text>
</comment>
<dbReference type="InterPro" id="IPR032711">
    <property type="entry name" value="SoxY"/>
</dbReference>
<reference evidence="4 5" key="1">
    <citation type="submission" date="2021-07" db="EMBL/GenBank/DDBJ databases">
        <authorList>
            <person name="So Y."/>
        </authorList>
    </citation>
    <scope>NUCLEOTIDE SEQUENCE [LARGE SCALE GENOMIC DNA]</scope>
    <source>
        <strain evidence="4 5">Y3S6</strain>
    </source>
</reference>
<evidence type="ECO:0000313" key="5">
    <source>
        <dbReference type="Proteomes" id="UP000769617"/>
    </source>
</evidence>
<dbReference type="InterPro" id="IPR014880">
    <property type="entry name" value="SoxZ_dom"/>
</dbReference>
<keyword evidence="5" id="KW-1185">Reference proteome</keyword>
<accession>A0ABS6ZIK0</accession>
<protein>
    <submittedName>
        <fullName evidence="4">Quinoprotein dehydrogenase-associated SoxYZ-like carrier</fullName>
    </submittedName>
</protein>
<dbReference type="NCBIfam" id="TIGR04557">
    <property type="entry name" value="fuse_rel_SoxYZ"/>
    <property type="match status" value="1"/>
</dbReference>
<dbReference type="InterPro" id="IPR038162">
    <property type="entry name" value="SoxY_sf"/>
</dbReference>
<dbReference type="Gene3D" id="2.60.40.2470">
    <property type="entry name" value="SoxY domain"/>
    <property type="match status" value="1"/>
</dbReference>
<dbReference type="EMBL" id="JAHYCA010000001">
    <property type="protein sequence ID" value="MBW6389892.1"/>
    <property type="molecule type" value="Genomic_DNA"/>
</dbReference>
<dbReference type="Pfam" id="PF13501">
    <property type="entry name" value="SoxY"/>
    <property type="match status" value="1"/>
</dbReference>
<dbReference type="Pfam" id="PF08770">
    <property type="entry name" value="SoxZ"/>
    <property type="match status" value="1"/>
</dbReference>
<evidence type="ECO:0000259" key="2">
    <source>
        <dbReference type="Pfam" id="PF08770"/>
    </source>
</evidence>
<gene>
    <name evidence="4" type="ORF">KPL81_01775</name>
</gene>
<dbReference type="Gene3D" id="2.60.40.10">
    <property type="entry name" value="Immunoglobulins"/>
    <property type="match status" value="1"/>
</dbReference>
<name>A0ABS6ZIK0_9GAMM</name>
<keyword evidence="1" id="KW-0732">Signal</keyword>
<dbReference type="InterPro" id="IPR030831">
    <property type="entry name" value="Fuse-rel_SoxYZ"/>
</dbReference>
<dbReference type="InterPro" id="IPR014756">
    <property type="entry name" value="Ig_E-set"/>
</dbReference>
<evidence type="ECO:0000259" key="3">
    <source>
        <dbReference type="Pfam" id="PF13501"/>
    </source>
</evidence>
<organism evidence="4 5">
    <name type="scientific">Billgrantia antri</name>
    <dbReference type="NCBI Taxonomy" id="2846777"/>
    <lineage>
        <taxon>Bacteria</taxon>
        <taxon>Pseudomonadati</taxon>
        <taxon>Pseudomonadota</taxon>
        <taxon>Gammaproteobacteria</taxon>
        <taxon>Oceanospirillales</taxon>
        <taxon>Halomonadaceae</taxon>
        <taxon>Billgrantia</taxon>
    </lineage>
</organism>
<dbReference type="SUPFAM" id="SSF81296">
    <property type="entry name" value="E set domains"/>
    <property type="match status" value="1"/>
</dbReference>
<evidence type="ECO:0000313" key="4">
    <source>
        <dbReference type="EMBL" id="MBW6389892.1"/>
    </source>
</evidence>
<sequence length="256" mass="28694">MSRWWLLVLLWAGLQAHAGVPADPFGSPMWEYNLERYLGADVQVRHDARIDLQVPAFAEDSAQVPLTLDLANFPHRPQRIIAWVDLNPVPHLFTYEPGVTPLRLIALNFRVQQATTVRAAVQDDEGIWHVASAHVDAAGGGCTAPSLTAANPDWERSFGTIRGRAFSRGDHLRYKTSVMHPMDSGMVDNIPAFFIEQVELRDGGEDELLLRLMLSESAAENPMFVFELPHPLAAPRLWMRDNHGNVFERRLEGETG</sequence>
<dbReference type="InterPro" id="IPR013783">
    <property type="entry name" value="Ig-like_fold"/>
</dbReference>
<feature type="signal peptide" evidence="1">
    <location>
        <begin position="1"/>
        <end position="18"/>
    </location>
</feature>
<feature type="chain" id="PRO_5046977248" evidence="1">
    <location>
        <begin position="19"/>
        <end position="256"/>
    </location>
</feature>